<reference evidence="2 3" key="1">
    <citation type="submission" date="2020-08" db="EMBL/GenBank/DDBJ databases">
        <authorList>
            <person name="Koutsovoulos G."/>
            <person name="Danchin GJ E."/>
        </authorList>
    </citation>
    <scope>NUCLEOTIDE SEQUENCE [LARGE SCALE GENOMIC DNA]</scope>
</reference>
<dbReference type="OrthoDB" id="292964at2759"/>
<proteinExistence type="predicted"/>
<dbReference type="AlphaFoldDB" id="A0A6V7WAA2"/>
<feature type="transmembrane region" description="Helical" evidence="1">
    <location>
        <begin position="72"/>
        <end position="90"/>
    </location>
</feature>
<feature type="transmembrane region" description="Helical" evidence="1">
    <location>
        <begin position="96"/>
        <end position="115"/>
    </location>
</feature>
<protein>
    <submittedName>
        <fullName evidence="2">Uncharacterized protein</fullName>
    </submittedName>
</protein>
<dbReference type="Proteomes" id="UP000580250">
    <property type="component" value="Unassembled WGS sequence"/>
</dbReference>
<comment type="caution">
    <text evidence="2">The sequence shown here is derived from an EMBL/GenBank/DDBJ whole genome shotgun (WGS) entry which is preliminary data.</text>
</comment>
<accession>A0A6V7WAA2</accession>
<name>A0A6V7WAA2_MELEN</name>
<gene>
    <name evidence="2" type="ORF">MENT_LOCUS36475</name>
</gene>
<keyword evidence="1" id="KW-0812">Transmembrane</keyword>
<organism evidence="2 3">
    <name type="scientific">Meloidogyne enterolobii</name>
    <name type="common">Root-knot nematode worm</name>
    <name type="synonym">Meloidogyne mayaguensis</name>
    <dbReference type="NCBI Taxonomy" id="390850"/>
    <lineage>
        <taxon>Eukaryota</taxon>
        <taxon>Metazoa</taxon>
        <taxon>Ecdysozoa</taxon>
        <taxon>Nematoda</taxon>
        <taxon>Chromadorea</taxon>
        <taxon>Rhabditida</taxon>
        <taxon>Tylenchina</taxon>
        <taxon>Tylenchomorpha</taxon>
        <taxon>Tylenchoidea</taxon>
        <taxon>Meloidogynidae</taxon>
        <taxon>Meloidogyninae</taxon>
        <taxon>Meloidogyne</taxon>
    </lineage>
</organism>
<keyword evidence="1" id="KW-0472">Membrane</keyword>
<evidence type="ECO:0000313" key="2">
    <source>
        <dbReference type="EMBL" id="CAD2184136.1"/>
    </source>
</evidence>
<keyword evidence="1" id="KW-1133">Transmembrane helix</keyword>
<evidence type="ECO:0000313" key="3">
    <source>
        <dbReference type="Proteomes" id="UP000580250"/>
    </source>
</evidence>
<evidence type="ECO:0000256" key="1">
    <source>
        <dbReference type="SAM" id="Phobius"/>
    </source>
</evidence>
<dbReference type="EMBL" id="CAJEWN010000491">
    <property type="protein sequence ID" value="CAD2184136.1"/>
    <property type="molecule type" value="Genomic_DNA"/>
</dbReference>
<sequence length="128" mass="14929">MLDRHFNKTMEKCANCSTINEQSNYLWVLPDIVIIKPHREPHYKNLPIDYPLQDLNLAQYLHPESPDNDKKIITLYSLYGIVVSNFPSLYPLFFSFNFKLICSVVVIFPTTSLIVETKVLSALKNYKF</sequence>